<reference evidence="16" key="1">
    <citation type="submission" date="2024-06" db="EMBL/GenBank/DDBJ databases">
        <authorList>
            <person name="Sun Y."/>
        </authorList>
    </citation>
    <scope>NUCLEOTIDE SEQUENCE</scope>
    <source>
        <strain evidence="16">IGA1.0</strain>
    </source>
</reference>
<dbReference type="PANTHER" id="PTHR30069:SF29">
    <property type="entry name" value="HEMOGLOBIN AND HEMOGLOBIN-HAPTOGLOBIN-BINDING PROTEIN 1-RELATED"/>
    <property type="match status" value="1"/>
</dbReference>
<evidence type="ECO:0000256" key="6">
    <source>
        <dbReference type="ARBA" id="ARBA00022729"/>
    </source>
</evidence>
<evidence type="ECO:0000256" key="8">
    <source>
        <dbReference type="ARBA" id="ARBA00023136"/>
    </source>
</evidence>
<proteinExistence type="inferred from homology"/>
<dbReference type="PANTHER" id="PTHR30069">
    <property type="entry name" value="TONB-DEPENDENT OUTER MEMBRANE RECEPTOR"/>
    <property type="match status" value="1"/>
</dbReference>
<feature type="domain" description="TonB-dependent receptor plug" evidence="15">
    <location>
        <begin position="59"/>
        <end position="171"/>
    </location>
</feature>
<dbReference type="GO" id="GO:0009279">
    <property type="term" value="C:cell outer membrane"/>
    <property type="evidence" value="ECO:0007669"/>
    <property type="project" value="UniProtKB-SubCell"/>
</dbReference>
<feature type="signal peptide" evidence="13">
    <location>
        <begin position="1"/>
        <end position="29"/>
    </location>
</feature>
<dbReference type="SUPFAM" id="SSF56935">
    <property type="entry name" value="Porins"/>
    <property type="match status" value="1"/>
</dbReference>
<dbReference type="Gene3D" id="2.170.130.10">
    <property type="entry name" value="TonB-dependent receptor, plug domain"/>
    <property type="match status" value="1"/>
</dbReference>
<gene>
    <name evidence="16" type="ORF">ABNK63_11785</name>
</gene>
<feature type="chain" id="PRO_5043616422" evidence="13">
    <location>
        <begin position="30"/>
        <end position="644"/>
    </location>
</feature>
<dbReference type="EMBL" id="CP157948">
    <property type="protein sequence ID" value="XBS89076.1"/>
    <property type="molecule type" value="Genomic_DNA"/>
</dbReference>
<comment type="similarity">
    <text evidence="2">Belongs to the TonB-dependent receptor family. Hemoglobin/haptoglobin binding protein subfamily.</text>
</comment>
<protein>
    <submittedName>
        <fullName evidence="16">TonB-dependent receptor</fullName>
    </submittedName>
</protein>
<evidence type="ECO:0000256" key="4">
    <source>
        <dbReference type="ARBA" id="ARBA00022452"/>
    </source>
</evidence>
<evidence type="ECO:0000256" key="5">
    <source>
        <dbReference type="ARBA" id="ARBA00022692"/>
    </source>
</evidence>
<dbReference type="Pfam" id="PF00593">
    <property type="entry name" value="TonB_dep_Rec_b-barrel"/>
    <property type="match status" value="1"/>
</dbReference>
<evidence type="ECO:0000256" key="7">
    <source>
        <dbReference type="ARBA" id="ARBA00023077"/>
    </source>
</evidence>
<evidence type="ECO:0000256" key="9">
    <source>
        <dbReference type="ARBA" id="ARBA00023170"/>
    </source>
</evidence>
<dbReference type="Gene3D" id="2.40.170.20">
    <property type="entry name" value="TonB-dependent receptor, beta-barrel domain"/>
    <property type="match status" value="1"/>
</dbReference>
<keyword evidence="7 12" id="KW-0798">TonB box</keyword>
<dbReference type="InterPro" id="IPR039426">
    <property type="entry name" value="TonB-dep_rcpt-like"/>
</dbReference>
<dbReference type="GO" id="GO:0015344">
    <property type="term" value="F:siderophore uptake transmembrane transporter activity"/>
    <property type="evidence" value="ECO:0007669"/>
    <property type="project" value="TreeGrafter"/>
</dbReference>
<evidence type="ECO:0000256" key="2">
    <source>
        <dbReference type="ARBA" id="ARBA00008143"/>
    </source>
</evidence>
<feature type="domain" description="TonB-dependent receptor-like beta-barrel" evidence="14">
    <location>
        <begin position="222"/>
        <end position="612"/>
    </location>
</feature>
<keyword evidence="9 16" id="KW-0675">Receptor</keyword>
<evidence type="ECO:0000256" key="10">
    <source>
        <dbReference type="ARBA" id="ARBA00023237"/>
    </source>
</evidence>
<dbReference type="InterPro" id="IPR037066">
    <property type="entry name" value="Plug_dom_sf"/>
</dbReference>
<dbReference type="InterPro" id="IPR036942">
    <property type="entry name" value="Beta-barrel_TonB_sf"/>
</dbReference>
<comment type="subcellular location">
    <subcellularLocation>
        <location evidence="1 11">Cell outer membrane</location>
        <topology evidence="1 11">Multi-pass membrane protein</topology>
    </subcellularLocation>
</comment>
<keyword evidence="4 11" id="KW-1134">Transmembrane beta strand</keyword>
<keyword evidence="8 11" id="KW-0472">Membrane</keyword>
<keyword evidence="10 11" id="KW-0998">Cell outer membrane</keyword>
<evidence type="ECO:0000256" key="13">
    <source>
        <dbReference type="SAM" id="SignalP"/>
    </source>
</evidence>
<accession>A0AAU7QHR6</accession>
<evidence type="ECO:0000256" key="3">
    <source>
        <dbReference type="ARBA" id="ARBA00022448"/>
    </source>
</evidence>
<evidence type="ECO:0000313" key="16">
    <source>
        <dbReference type="EMBL" id="XBS89076.1"/>
    </source>
</evidence>
<evidence type="ECO:0000256" key="1">
    <source>
        <dbReference type="ARBA" id="ARBA00004571"/>
    </source>
</evidence>
<organism evidence="16">
    <name type="scientific">Rhodanobacter sp. IGA1.0</name>
    <dbReference type="NCBI Taxonomy" id="3158582"/>
    <lineage>
        <taxon>Bacteria</taxon>
        <taxon>Pseudomonadati</taxon>
        <taxon>Pseudomonadota</taxon>
        <taxon>Gammaproteobacteria</taxon>
        <taxon>Lysobacterales</taxon>
        <taxon>Rhodanobacteraceae</taxon>
        <taxon>Rhodanobacter</taxon>
    </lineage>
</organism>
<dbReference type="InterPro" id="IPR012910">
    <property type="entry name" value="Plug_dom"/>
</dbReference>
<dbReference type="AlphaFoldDB" id="A0AAU7QHR6"/>
<evidence type="ECO:0000259" key="15">
    <source>
        <dbReference type="Pfam" id="PF07715"/>
    </source>
</evidence>
<dbReference type="PROSITE" id="PS52016">
    <property type="entry name" value="TONB_DEPENDENT_REC_3"/>
    <property type="match status" value="1"/>
</dbReference>
<evidence type="ECO:0000259" key="14">
    <source>
        <dbReference type="Pfam" id="PF00593"/>
    </source>
</evidence>
<evidence type="ECO:0000256" key="12">
    <source>
        <dbReference type="RuleBase" id="RU003357"/>
    </source>
</evidence>
<evidence type="ECO:0000256" key="11">
    <source>
        <dbReference type="PROSITE-ProRule" id="PRU01360"/>
    </source>
</evidence>
<name>A0AAU7QHR6_9GAMM</name>
<sequence>MSLEKRACRRGAIALGLLALSVDVASAVAVPQDLSHLSLEDLGKVVVSSVAKTPEPLGDAAAAVYVIGHDDILRSGATSLPDILRLAPNLAVFQTSPSNYVITARGFSGNNAAQNFPNKLLVLIDGRSVYSPIFSGMYWDDQYVMPEDIERIEVISGPGGALWGANAVNGVINIITRKAADTRGGVLRVGVGDRQREASVQYGGVLGQHAHYRVYARDVRRDSLDDSTGHDARNGWSNPQVGFRLDWDGGAADAAMLQGDLHDGRVEQAGAPDSRSSEGDLLARWQHAISDTSSFQLQAYYDHVHRRNDASGDGFALDTWDIELQHNFALGEHNQVVWGAGNRNYRYDIKPRISPASSLLWNPAVNTQNLANAFVQDQIGLGPRVQLTLGLKAEDDPYSGLSLMPSGKLSWKPGGNVLLWAAASRAVRTPTPFDQDVIEKLGSTTFLVGNPDFRREQLTAYEAGWRAQVATRATVSVSVYYNVYDDLRTIEYSPTLLPLLWGNGMEGHTLGLEAWGSYAVSDSWRLGAGFAAQRQRLRFKPGASGLLGLSQAGNDPERHGFIRSVMNLSERWTLVAELRGVSALPDPKVPGYVELDARLAWRVNEKLDLALSGSSLLHSWHQEYVFPDSDRIGRSVLLDARLKF</sequence>
<dbReference type="RefSeq" id="WP_350015734.1">
    <property type="nucleotide sequence ID" value="NZ_CP157948.1"/>
</dbReference>
<dbReference type="Pfam" id="PF07715">
    <property type="entry name" value="Plug"/>
    <property type="match status" value="1"/>
</dbReference>
<keyword evidence="6 13" id="KW-0732">Signal</keyword>
<keyword evidence="5 11" id="KW-0812">Transmembrane</keyword>
<keyword evidence="3 11" id="KW-0813">Transport</keyword>
<dbReference type="InterPro" id="IPR000531">
    <property type="entry name" value="Beta-barrel_TonB"/>
</dbReference>
<dbReference type="GO" id="GO:0044718">
    <property type="term" value="P:siderophore transmembrane transport"/>
    <property type="evidence" value="ECO:0007669"/>
    <property type="project" value="TreeGrafter"/>
</dbReference>